<gene>
    <name evidence="2" type="ORF">J121_987</name>
</gene>
<feature type="signal peptide" evidence="1">
    <location>
        <begin position="1"/>
        <end position="27"/>
    </location>
</feature>
<dbReference type="AlphaFoldDB" id="A0A0L1KGS6"/>
<reference evidence="2" key="1">
    <citation type="submission" date="2015-02" db="EMBL/GenBank/DDBJ databases">
        <authorList>
            <person name="Chooi Y.-H."/>
        </authorList>
    </citation>
    <scope>NUCLEOTIDE SEQUENCE [LARGE SCALE GENOMIC DNA]</scope>
    <source>
        <strain evidence="2">LAMA 915</strain>
    </source>
</reference>
<evidence type="ECO:0000313" key="3">
    <source>
        <dbReference type="Proteomes" id="UP000037446"/>
    </source>
</evidence>
<accession>A0A0L1KGS6</accession>
<keyword evidence="1" id="KW-0732">Signal</keyword>
<evidence type="ECO:0000256" key="1">
    <source>
        <dbReference type="SAM" id="SignalP"/>
    </source>
</evidence>
<organism evidence="2 3">
    <name type="scientific">Qipengyuania citrea LAMA 915</name>
    <dbReference type="NCBI Taxonomy" id="1306953"/>
    <lineage>
        <taxon>Bacteria</taxon>
        <taxon>Pseudomonadati</taxon>
        <taxon>Pseudomonadota</taxon>
        <taxon>Alphaproteobacteria</taxon>
        <taxon>Sphingomonadales</taxon>
        <taxon>Erythrobacteraceae</taxon>
        <taxon>Qipengyuania</taxon>
    </lineage>
</organism>
<comment type="caution">
    <text evidence="2">The sequence shown here is derived from an EMBL/GenBank/DDBJ whole genome shotgun (WGS) entry which is preliminary data.</text>
</comment>
<dbReference type="EMBL" id="JYNE01000018">
    <property type="protein sequence ID" value="KNH03022.1"/>
    <property type="molecule type" value="Genomic_DNA"/>
</dbReference>
<proteinExistence type="predicted"/>
<dbReference type="Proteomes" id="UP000037446">
    <property type="component" value="Unassembled WGS sequence"/>
</dbReference>
<evidence type="ECO:0000313" key="2">
    <source>
        <dbReference type="EMBL" id="KNH03022.1"/>
    </source>
</evidence>
<feature type="chain" id="PRO_5005554464" description="PepSY domain-containing protein" evidence="1">
    <location>
        <begin position="28"/>
        <end position="188"/>
    </location>
</feature>
<dbReference type="STRING" id="1306953.J121_987"/>
<dbReference type="PATRIC" id="fig|1306953.7.peg.1013"/>
<dbReference type="Gene3D" id="3.30.505.20">
    <property type="match status" value="1"/>
</dbReference>
<dbReference type="RefSeq" id="WP_198143424.1">
    <property type="nucleotide sequence ID" value="NZ_JYNE01000018.1"/>
</dbReference>
<evidence type="ECO:0008006" key="4">
    <source>
        <dbReference type="Google" id="ProtNLM"/>
    </source>
</evidence>
<sequence>MPIALWCQTSAALAFAAGLAACSPAPADEAEEAAGSDSAILTDGPEAVVTELAAADIPEGARAAALEAVPGMRFAGAERKERGGMVFYDVEGTRADGSEVELDMLVEDGAFRVVEIQRDLAWADVPAPARAAAEAAPDMFAPVRVIESVQEDGAVIYELFREGQPGEPAAEVKLADGKAEMLTERWAY</sequence>
<name>A0A0L1KGS6_9SPHN</name>
<protein>
    <recommendedName>
        <fullName evidence="4">PepSY domain-containing protein</fullName>
    </recommendedName>
</protein>